<reference evidence="3 4" key="1">
    <citation type="submission" date="2020-08" db="EMBL/GenBank/DDBJ databases">
        <title>Genomic Encyclopedia of Type Strains, Phase IV (KMG-IV): sequencing the most valuable type-strain genomes for metagenomic binning, comparative biology and taxonomic classification.</title>
        <authorList>
            <person name="Goeker M."/>
        </authorList>
    </citation>
    <scope>NUCLEOTIDE SEQUENCE [LARGE SCALE GENOMIC DNA]</scope>
    <source>
        <strain evidence="3 4">DSM 24163</strain>
    </source>
</reference>
<comment type="caution">
    <text evidence="3">The sequence shown here is derived from an EMBL/GenBank/DDBJ whole genome shotgun (WGS) entry which is preliminary data.</text>
</comment>
<dbReference type="SUPFAM" id="SSF55961">
    <property type="entry name" value="Bet v1-like"/>
    <property type="match status" value="1"/>
</dbReference>
<accession>A0A7W8D491</accession>
<dbReference type="AlphaFoldDB" id="A0A7W8D491"/>
<dbReference type="Pfam" id="PF08327">
    <property type="entry name" value="AHSA1"/>
    <property type="match status" value="1"/>
</dbReference>
<comment type="similarity">
    <text evidence="1">Belongs to the AHA1 family.</text>
</comment>
<evidence type="ECO:0000313" key="3">
    <source>
        <dbReference type="EMBL" id="MBB5207644.1"/>
    </source>
</evidence>
<evidence type="ECO:0000259" key="2">
    <source>
        <dbReference type="Pfam" id="PF08327"/>
    </source>
</evidence>
<dbReference type="Gene3D" id="3.30.530.20">
    <property type="match status" value="1"/>
</dbReference>
<gene>
    <name evidence="3" type="ORF">HNQ52_001173</name>
</gene>
<organism evidence="3 4">
    <name type="scientific">Chiayiivirga flava</name>
    <dbReference type="NCBI Taxonomy" id="659595"/>
    <lineage>
        <taxon>Bacteria</taxon>
        <taxon>Pseudomonadati</taxon>
        <taxon>Pseudomonadota</taxon>
        <taxon>Gammaproteobacteria</taxon>
        <taxon>Lysobacterales</taxon>
        <taxon>Lysobacteraceae</taxon>
        <taxon>Chiayiivirga</taxon>
    </lineage>
</organism>
<dbReference type="EMBL" id="JACHHP010000002">
    <property type="protein sequence ID" value="MBB5207644.1"/>
    <property type="molecule type" value="Genomic_DNA"/>
</dbReference>
<name>A0A7W8D491_9GAMM</name>
<evidence type="ECO:0000256" key="1">
    <source>
        <dbReference type="ARBA" id="ARBA00006817"/>
    </source>
</evidence>
<dbReference type="InterPro" id="IPR023393">
    <property type="entry name" value="START-like_dom_sf"/>
</dbReference>
<dbReference type="CDD" id="cd07814">
    <property type="entry name" value="SRPBCC_CalC_Aha1-like"/>
    <property type="match status" value="1"/>
</dbReference>
<evidence type="ECO:0000313" key="4">
    <source>
        <dbReference type="Proteomes" id="UP000521199"/>
    </source>
</evidence>
<keyword evidence="4" id="KW-1185">Reference proteome</keyword>
<dbReference type="InterPro" id="IPR013538">
    <property type="entry name" value="ASHA1/2-like_C"/>
</dbReference>
<protein>
    <submittedName>
        <fullName evidence="3">Uncharacterized protein YndB with AHSA1/START domain</fullName>
    </submittedName>
</protein>
<proteinExistence type="inferred from homology"/>
<sequence>MTTDAPLVLRIARRFDVTPERVFDAWLDPAVAGRWLFATPGGAMQRVEIDARVGGGFLIAEQRADGLASHHGRYLELDRPRRIVFDFWADPGDADDPARVVIDIAPAADGCELVLVQHLPARYADYADRTRNGWTTLLANLARTLDAAPAATHSRETSA</sequence>
<feature type="domain" description="Activator of Hsp90 ATPase homologue 1/2-like C-terminal" evidence="2">
    <location>
        <begin position="16"/>
        <end position="145"/>
    </location>
</feature>
<dbReference type="RefSeq" id="WP_183960185.1">
    <property type="nucleotide sequence ID" value="NZ_JACHHP010000002.1"/>
</dbReference>
<dbReference type="Proteomes" id="UP000521199">
    <property type="component" value="Unassembled WGS sequence"/>
</dbReference>